<dbReference type="InterPro" id="IPR052329">
    <property type="entry name" value="CIMIP2C"/>
</dbReference>
<name>A0A7L1MYI5_RHICY</name>
<dbReference type="Proteomes" id="UP000565785">
    <property type="component" value="Unassembled WGS sequence"/>
</dbReference>
<dbReference type="AlphaFoldDB" id="A0A7L1MYI5"/>
<accession>A0A7L1MYI5</accession>
<feature type="non-terminal residue" evidence="1">
    <location>
        <position position="98"/>
    </location>
</feature>
<dbReference type="PANTHER" id="PTHR34924">
    <property type="entry name" value="UPF0573 PROTEIN C2ORF70"/>
    <property type="match status" value="1"/>
</dbReference>
<organism evidence="1 2">
    <name type="scientific">Rhinopomastus cyanomelas</name>
    <name type="common">Common scimitarbill</name>
    <dbReference type="NCBI Taxonomy" id="113115"/>
    <lineage>
        <taxon>Eukaryota</taxon>
        <taxon>Metazoa</taxon>
        <taxon>Chordata</taxon>
        <taxon>Craniata</taxon>
        <taxon>Vertebrata</taxon>
        <taxon>Euteleostomi</taxon>
        <taxon>Archelosauria</taxon>
        <taxon>Archosauria</taxon>
        <taxon>Dinosauria</taxon>
        <taxon>Saurischia</taxon>
        <taxon>Theropoda</taxon>
        <taxon>Coelurosauria</taxon>
        <taxon>Aves</taxon>
        <taxon>Neognathae</taxon>
        <taxon>Neoaves</taxon>
        <taxon>Telluraves</taxon>
        <taxon>Coraciimorphae</taxon>
        <taxon>Bucerotiformes</taxon>
        <taxon>Rhinopomastidae</taxon>
        <taxon>Rhinopomastus</taxon>
    </lineage>
</organism>
<comment type="caution">
    <text evidence="1">The sequence shown here is derived from an EMBL/GenBank/DDBJ whole genome shotgun (WGS) entry which is preliminary data.</text>
</comment>
<sequence length="98" mass="11345">SPLQAPFSLDGGWSQKLSRFYQLSQQHHRFYLDRSRTLYPVPYFVLPSKNNDCYPLPLDLPPLSASTHWCLMRNLCSSQPFPMGQRVPSQVRGNQDSF</sequence>
<gene>
    <name evidence="1" type="primary">Cb070</name>
    <name evidence="1" type="ORF">RHICYA_R03420</name>
</gene>
<feature type="non-terminal residue" evidence="1">
    <location>
        <position position="1"/>
    </location>
</feature>
<keyword evidence="2" id="KW-1185">Reference proteome</keyword>
<proteinExistence type="predicted"/>
<evidence type="ECO:0000313" key="2">
    <source>
        <dbReference type="Proteomes" id="UP000565785"/>
    </source>
</evidence>
<protein>
    <submittedName>
        <fullName evidence="1">CB070 protein</fullName>
    </submittedName>
</protein>
<evidence type="ECO:0000313" key="1">
    <source>
        <dbReference type="EMBL" id="NXN92225.1"/>
    </source>
</evidence>
<dbReference type="OrthoDB" id="8181742at2759"/>
<dbReference type="EMBL" id="VXBP01000927">
    <property type="protein sequence ID" value="NXN92225.1"/>
    <property type="molecule type" value="Genomic_DNA"/>
</dbReference>
<dbReference type="PANTHER" id="PTHR34924:SF1">
    <property type="entry name" value="PROTEIN FAM166C"/>
    <property type="match status" value="1"/>
</dbReference>
<reference evidence="1 2" key="1">
    <citation type="submission" date="2019-09" db="EMBL/GenBank/DDBJ databases">
        <title>Bird 10,000 Genomes (B10K) Project - Family phase.</title>
        <authorList>
            <person name="Zhang G."/>
        </authorList>
    </citation>
    <scope>NUCLEOTIDE SEQUENCE [LARGE SCALE GENOMIC DNA]</scope>
    <source>
        <strain evidence="1">B10K-DU-002-35</strain>
        <tissue evidence="1">Muscle</tissue>
    </source>
</reference>